<dbReference type="GO" id="GO:0030313">
    <property type="term" value="C:cell envelope"/>
    <property type="evidence" value="ECO:0007669"/>
    <property type="project" value="UniProtKB-SubCell"/>
</dbReference>
<feature type="domain" description="Multidrug resistance protein MdtA-like beta-barrel" evidence="7">
    <location>
        <begin position="169"/>
        <end position="255"/>
    </location>
</feature>
<dbReference type="InterPro" id="IPR058626">
    <property type="entry name" value="MdtA-like_b-barrel"/>
</dbReference>
<dbReference type="Pfam" id="PF25967">
    <property type="entry name" value="RND-MFP_C"/>
    <property type="match status" value="1"/>
</dbReference>
<dbReference type="AlphaFoldDB" id="A0A455WBH1"/>
<dbReference type="NCBIfam" id="TIGR01730">
    <property type="entry name" value="RND_mfp"/>
    <property type="match status" value="1"/>
</dbReference>
<keyword evidence="3 4" id="KW-0175">Coiled coil</keyword>
<dbReference type="PANTHER" id="PTHR30158">
    <property type="entry name" value="ACRA/E-RELATED COMPONENT OF DRUG EFFLUX TRANSPORTER"/>
    <property type="match status" value="1"/>
</dbReference>
<protein>
    <submittedName>
        <fullName evidence="9">MexE family multidrug efflux RND transporter periplasmic adaptor subunit</fullName>
    </submittedName>
</protein>
<comment type="subcellular location">
    <subcellularLocation>
        <location evidence="1">Cell inner membrane</location>
        <topology evidence="1">Lipid-anchor</topology>
    </subcellularLocation>
</comment>
<dbReference type="InterPro" id="IPR058627">
    <property type="entry name" value="MdtA-like_C"/>
</dbReference>
<feature type="domain" description="Multidrug resistance protein MdtA-like C-terminal permuted SH3" evidence="8">
    <location>
        <begin position="263"/>
        <end position="322"/>
    </location>
</feature>
<dbReference type="Gene3D" id="1.10.287.470">
    <property type="entry name" value="Helix hairpin bin"/>
    <property type="match status" value="1"/>
</dbReference>
<dbReference type="Gene3D" id="2.40.30.170">
    <property type="match status" value="1"/>
</dbReference>
<dbReference type="GO" id="GO:0046677">
    <property type="term" value="P:response to antibiotic"/>
    <property type="evidence" value="ECO:0007669"/>
    <property type="project" value="TreeGrafter"/>
</dbReference>
<evidence type="ECO:0000256" key="1">
    <source>
        <dbReference type="ARBA" id="ARBA00004519"/>
    </source>
</evidence>
<dbReference type="InterPro" id="IPR058625">
    <property type="entry name" value="MdtA-like_BSH"/>
</dbReference>
<evidence type="ECO:0000259" key="6">
    <source>
        <dbReference type="Pfam" id="PF25917"/>
    </source>
</evidence>
<accession>A0A455WBH1</accession>
<sequence length="351" mass="37900">MVTLTNAEVRPSREFVARTAASAKADISARIEGEIREINFKEGARVEKGQLLVRLEDTVARSDLRKAEAELTASRAELESATRNLRRGEDVADKGFLSAADLDKLRDRFSVAQSRLQAAEAAVEKVQNNLGYTEIRAPFDGWIGKLNFDVGAVVSPASGPITEILVTDPMYVGFQVNEADFVAYRRAGQAAAETRAGNLSLSLTLPDGERYDQGGVLDFADVSTDASTGTVAMRAVFPNSAAVLLPGLFVTLHIEGRTGESRLLVPQVAVQETMEGLFVLVVDDQEQVVQRFITTGPRRGAMVVVQSGLEVGERVIVEGMQKVRSGIIVSPVEKRINPETGVLATESELAQ</sequence>
<reference evidence="9" key="1">
    <citation type="submission" date="2019-03" db="EMBL/GenBank/DDBJ databases">
        <title>Whole genome analysis of nitrate-reducing bacteria Marinobacter hydrocarbonoclasticus YB03.</title>
        <authorList>
            <person name="Azam A.H."/>
            <person name="Yuk S.R."/>
            <person name="Kamarisima K."/>
            <person name="Miyanaga K."/>
            <person name="Tanji Y."/>
        </authorList>
    </citation>
    <scope>NUCLEOTIDE SEQUENCE</scope>
    <source>
        <strain evidence="9">YB03</strain>
    </source>
</reference>
<dbReference type="Gene3D" id="2.40.50.100">
    <property type="match status" value="1"/>
</dbReference>
<dbReference type="Pfam" id="PF25876">
    <property type="entry name" value="HH_MFP_RND"/>
    <property type="match status" value="1"/>
</dbReference>
<evidence type="ECO:0000259" key="8">
    <source>
        <dbReference type="Pfam" id="PF25967"/>
    </source>
</evidence>
<organism evidence="9">
    <name type="scientific">Marinobacter nauticus</name>
    <name type="common">Marinobacter hydrocarbonoclasticus</name>
    <name type="synonym">Marinobacter aquaeolei</name>
    <dbReference type="NCBI Taxonomy" id="2743"/>
    <lineage>
        <taxon>Bacteria</taxon>
        <taxon>Pseudomonadati</taxon>
        <taxon>Pseudomonadota</taxon>
        <taxon>Gammaproteobacteria</taxon>
        <taxon>Pseudomonadales</taxon>
        <taxon>Marinobacteraceae</taxon>
        <taxon>Marinobacter</taxon>
    </lineage>
</organism>
<dbReference type="InterPro" id="IPR006143">
    <property type="entry name" value="RND_pump_MFP"/>
</dbReference>
<feature type="coiled-coil region" evidence="4">
    <location>
        <begin position="64"/>
        <end position="129"/>
    </location>
</feature>
<gene>
    <name evidence="9" type="ORF">YBY_10300</name>
</gene>
<feature type="domain" description="Multidrug resistance protein MdtA-like barrel-sandwich hybrid" evidence="6">
    <location>
        <begin position="24"/>
        <end position="157"/>
    </location>
</feature>
<dbReference type="GO" id="GO:0022857">
    <property type="term" value="F:transmembrane transporter activity"/>
    <property type="evidence" value="ECO:0007669"/>
    <property type="project" value="InterPro"/>
</dbReference>
<dbReference type="Gene3D" id="2.40.420.20">
    <property type="match status" value="1"/>
</dbReference>
<dbReference type="SUPFAM" id="SSF111369">
    <property type="entry name" value="HlyD-like secretion proteins"/>
    <property type="match status" value="1"/>
</dbReference>
<comment type="similarity">
    <text evidence="2">Belongs to the membrane fusion protein (MFP) (TC 8.A.1) family.</text>
</comment>
<dbReference type="EMBL" id="AP019537">
    <property type="protein sequence ID" value="BBJ03182.1"/>
    <property type="molecule type" value="Genomic_DNA"/>
</dbReference>
<proteinExistence type="inferred from homology"/>
<evidence type="ECO:0000259" key="5">
    <source>
        <dbReference type="Pfam" id="PF25876"/>
    </source>
</evidence>
<dbReference type="Pfam" id="PF25917">
    <property type="entry name" value="BSH_RND"/>
    <property type="match status" value="1"/>
</dbReference>
<dbReference type="GO" id="GO:0005886">
    <property type="term" value="C:plasma membrane"/>
    <property type="evidence" value="ECO:0007669"/>
    <property type="project" value="TreeGrafter"/>
</dbReference>
<evidence type="ECO:0000256" key="3">
    <source>
        <dbReference type="ARBA" id="ARBA00023054"/>
    </source>
</evidence>
<evidence type="ECO:0000313" key="9">
    <source>
        <dbReference type="EMBL" id="BBJ03182.1"/>
    </source>
</evidence>
<evidence type="ECO:0000256" key="2">
    <source>
        <dbReference type="ARBA" id="ARBA00009477"/>
    </source>
</evidence>
<evidence type="ECO:0000259" key="7">
    <source>
        <dbReference type="Pfam" id="PF25944"/>
    </source>
</evidence>
<evidence type="ECO:0000256" key="4">
    <source>
        <dbReference type="SAM" id="Coils"/>
    </source>
</evidence>
<dbReference type="Pfam" id="PF25944">
    <property type="entry name" value="Beta-barrel_RND"/>
    <property type="match status" value="1"/>
</dbReference>
<feature type="domain" description="Multidrug resistance protein MdtA-like alpha-helical hairpin" evidence="5">
    <location>
        <begin position="64"/>
        <end position="133"/>
    </location>
</feature>
<dbReference type="InterPro" id="IPR058624">
    <property type="entry name" value="MdtA-like_HH"/>
</dbReference>
<name>A0A455WBH1_MARNT</name>